<sequence>MAGVGAAGATGGGIFHFVMIKPTHYHSDGYPIMWYRSAIPSNTLAVINALALEARDQKILGPDVDIRLHTFDETNQRIPVRKLVRMIERDGGKGLIALLGVQSNQFPRSMDLARRFRAAAIDVAIGGFHVSGCLAMLKDIPPDIQEAIDLGCSLFAGEAEDGRLGRVIRDAWDGRLESVYNYMNDLPGLDGAPVPYLPAEHLKRTAGTHSSFDCGRGCPYQCSFCTIINVQGRKSRSRTPEDIERLIRENYAQGVDRFILTDDNFARNKDWEPILDRIIHLREVEKYDLKFFIQVDTLCHRIPGFIEKCGRAGIRRVYIGLENINPDNLAVVKKRQNRIVEYRTMLQEWKKIGALIYVGYIIGFPNDTPERILHDIEIVKRELPVDLMEIMMLTPLPGSEDHKVLHEKGVWMHPDMNRYDLYHWTVEHPLMSRADYEAVYWEAWKAFHTQEQMETIMRRNAAYGISLGKTLLLLMWFYTSALIEDVHPVESGYLRLKYRTERRPDMPRESMLAFYPKYAWETLSKHVRLVAMIARMGLIYRRLKRDPNRRAYSDMAITPATDAELDELGLFHETRGGEAAVAKKRKADKARDATHPAVAAE</sequence>
<keyword evidence="4" id="KW-0408">Iron</keyword>
<keyword evidence="5" id="KW-0411">Iron-sulfur</keyword>
<gene>
    <name evidence="8" type="primary">rimO</name>
    <name evidence="8" type="ORF">OCH7691_03647</name>
</gene>
<dbReference type="EMBL" id="FWFR01000003">
    <property type="protein sequence ID" value="SLN73720.1"/>
    <property type="molecule type" value="Genomic_DNA"/>
</dbReference>
<dbReference type="GO" id="GO:0005840">
    <property type="term" value="C:ribosome"/>
    <property type="evidence" value="ECO:0007669"/>
    <property type="project" value="UniProtKB-KW"/>
</dbReference>
<organism evidence="8 9">
    <name type="scientific">Oceanibacterium hippocampi</name>
    <dbReference type="NCBI Taxonomy" id="745714"/>
    <lineage>
        <taxon>Bacteria</taxon>
        <taxon>Pseudomonadati</taxon>
        <taxon>Pseudomonadota</taxon>
        <taxon>Alphaproteobacteria</taxon>
        <taxon>Sneathiellales</taxon>
        <taxon>Sneathiellaceae</taxon>
        <taxon>Oceanibacterium</taxon>
    </lineage>
</organism>
<dbReference type="GO" id="GO:0016740">
    <property type="term" value="F:transferase activity"/>
    <property type="evidence" value="ECO:0007669"/>
    <property type="project" value="UniProtKB-KW"/>
</dbReference>
<dbReference type="SFLD" id="SFLDG01082">
    <property type="entry name" value="B12-binding_domain_containing"/>
    <property type="match status" value="1"/>
</dbReference>
<proteinExistence type="predicted"/>
<feature type="domain" description="Radical SAM core" evidence="7">
    <location>
        <begin position="204"/>
        <end position="423"/>
    </location>
</feature>
<keyword evidence="8" id="KW-0808">Transferase</keyword>
<feature type="region of interest" description="Disordered" evidence="6">
    <location>
        <begin position="577"/>
        <end position="601"/>
    </location>
</feature>
<dbReference type="InterPro" id="IPR058240">
    <property type="entry name" value="rSAM_sf"/>
</dbReference>
<accession>A0A1Y5TUY5</accession>
<protein>
    <submittedName>
        <fullName evidence="8">Ribosomal protein S12 methylthiotransferase RimO</fullName>
    </submittedName>
</protein>
<keyword evidence="3" id="KW-0479">Metal-binding</keyword>
<dbReference type="InterPro" id="IPR023404">
    <property type="entry name" value="rSAM_horseshoe"/>
</dbReference>
<evidence type="ECO:0000313" key="8">
    <source>
        <dbReference type="EMBL" id="SLN73720.1"/>
    </source>
</evidence>
<dbReference type="Gene3D" id="3.80.30.20">
    <property type="entry name" value="tm_1862 like domain"/>
    <property type="match status" value="1"/>
</dbReference>
<dbReference type="InterPro" id="IPR051198">
    <property type="entry name" value="BchE-like"/>
</dbReference>
<dbReference type="Pfam" id="PF04055">
    <property type="entry name" value="Radical_SAM"/>
    <property type="match status" value="1"/>
</dbReference>
<dbReference type="SUPFAM" id="SSF102114">
    <property type="entry name" value="Radical SAM enzymes"/>
    <property type="match status" value="1"/>
</dbReference>
<dbReference type="InterPro" id="IPR006638">
    <property type="entry name" value="Elp3/MiaA/NifB-like_rSAM"/>
</dbReference>
<keyword evidence="8" id="KW-0689">Ribosomal protein</keyword>
<comment type="cofactor">
    <cofactor evidence="1">
        <name>[4Fe-4S] cluster</name>
        <dbReference type="ChEBI" id="CHEBI:49883"/>
    </cofactor>
</comment>
<dbReference type="InterPro" id="IPR007197">
    <property type="entry name" value="rSAM"/>
</dbReference>
<dbReference type="InParanoid" id="A0A1Y5TUY5"/>
<evidence type="ECO:0000256" key="5">
    <source>
        <dbReference type="ARBA" id="ARBA00023014"/>
    </source>
</evidence>
<evidence type="ECO:0000256" key="2">
    <source>
        <dbReference type="ARBA" id="ARBA00022691"/>
    </source>
</evidence>
<dbReference type="AlphaFoldDB" id="A0A1Y5TUY5"/>
<evidence type="ECO:0000313" key="9">
    <source>
        <dbReference type="Proteomes" id="UP000193200"/>
    </source>
</evidence>
<dbReference type="SMART" id="SM00729">
    <property type="entry name" value="Elp3"/>
    <property type="match status" value="1"/>
</dbReference>
<dbReference type="PROSITE" id="PS51918">
    <property type="entry name" value="RADICAL_SAM"/>
    <property type="match status" value="1"/>
</dbReference>
<dbReference type="GO" id="GO:0046872">
    <property type="term" value="F:metal ion binding"/>
    <property type="evidence" value="ECO:0007669"/>
    <property type="project" value="UniProtKB-KW"/>
</dbReference>
<keyword evidence="9" id="KW-1185">Reference proteome</keyword>
<dbReference type="Proteomes" id="UP000193200">
    <property type="component" value="Unassembled WGS sequence"/>
</dbReference>
<evidence type="ECO:0000256" key="6">
    <source>
        <dbReference type="SAM" id="MobiDB-lite"/>
    </source>
</evidence>
<name>A0A1Y5TUY5_9PROT</name>
<dbReference type="GO" id="GO:0051536">
    <property type="term" value="F:iron-sulfur cluster binding"/>
    <property type="evidence" value="ECO:0007669"/>
    <property type="project" value="UniProtKB-KW"/>
</dbReference>
<keyword evidence="8" id="KW-0687">Ribonucleoprotein</keyword>
<keyword evidence="2" id="KW-0949">S-adenosyl-L-methionine</keyword>
<evidence type="ECO:0000256" key="1">
    <source>
        <dbReference type="ARBA" id="ARBA00001966"/>
    </source>
</evidence>
<evidence type="ECO:0000256" key="4">
    <source>
        <dbReference type="ARBA" id="ARBA00023004"/>
    </source>
</evidence>
<dbReference type="RefSeq" id="WP_217808130.1">
    <property type="nucleotide sequence ID" value="NZ_FWFR01000003.1"/>
</dbReference>
<dbReference type="PANTHER" id="PTHR43409">
    <property type="entry name" value="ANAEROBIC MAGNESIUM-PROTOPORPHYRIN IX MONOMETHYL ESTER CYCLASE-RELATED"/>
    <property type="match status" value="1"/>
</dbReference>
<reference evidence="8 9" key="1">
    <citation type="submission" date="2017-03" db="EMBL/GenBank/DDBJ databases">
        <authorList>
            <person name="Afonso C.L."/>
            <person name="Miller P.J."/>
            <person name="Scott M.A."/>
            <person name="Spackman E."/>
            <person name="Goraichik I."/>
            <person name="Dimitrov K.M."/>
            <person name="Suarez D.L."/>
            <person name="Swayne D.E."/>
        </authorList>
    </citation>
    <scope>NUCLEOTIDE SEQUENCE [LARGE SCALE GENOMIC DNA]</scope>
    <source>
        <strain evidence="8 9">CECT 7691</strain>
    </source>
</reference>
<dbReference type="SFLD" id="SFLDS00029">
    <property type="entry name" value="Radical_SAM"/>
    <property type="match status" value="1"/>
</dbReference>
<evidence type="ECO:0000259" key="7">
    <source>
        <dbReference type="PROSITE" id="PS51918"/>
    </source>
</evidence>
<evidence type="ECO:0000256" key="3">
    <source>
        <dbReference type="ARBA" id="ARBA00022723"/>
    </source>
</evidence>
<dbReference type="CDD" id="cd01335">
    <property type="entry name" value="Radical_SAM"/>
    <property type="match status" value="1"/>
</dbReference>